<dbReference type="PANTHER" id="PTHR42923">
    <property type="entry name" value="PROTOPORPHYRINOGEN OXIDASE"/>
    <property type="match status" value="1"/>
</dbReference>
<evidence type="ECO:0000313" key="4">
    <source>
        <dbReference type="Proteomes" id="UP001597375"/>
    </source>
</evidence>
<accession>A0ABW5D6Q2</accession>
<dbReference type="Gene3D" id="3.30.70.1990">
    <property type="match status" value="1"/>
</dbReference>
<dbReference type="Gene3D" id="1.10.405.20">
    <property type="match status" value="1"/>
</dbReference>
<organism evidence="3 4">
    <name type="scientific">Luteolibacter algae</name>
    <dbReference type="NCBI Taxonomy" id="454151"/>
    <lineage>
        <taxon>Bacteria</taxon>
        <taxon>Pseudomonadati</taxon>
        <taxon>Verrucomicrobiota</taxon>
        <taxon>Verrucomicrobiia</taxon>
        <taxon>Verrucomicrobiales</taxon>
        <taxon>Verrucomicrobiaceae</taxon>
        <taxon>Luteolibacter</taxon>
    </lineage>
</organism>
<proteinExistence type="predicted"/>
<evidence type="ECO:0000256" key="1">
    <source>
        <dbReference type="SAM" id="MobiDB-lite"/>
    </source>
</evidence>
<sequence length="443" mass="50421">MPDKPTIAIIGTGISGLACAYFLKDDFVLSIFEKEPRTGGHSNTVEVEENGERLPLDTGFMVYNEVTYPHLTRLFKSLDVATKPTDMSFSVQHMPAALEFNGGSVNLLFSQRKNLFRPRFWKMLLQINRFNKETIAELANPQYADMTLSEYVDARGYGRDFLKWYLSPMAAAVWSSPPERIDSFPARTLMRFWHNHGFLGLDTQHPWRTVCGGSREYVKKITKDLSQHITKAKEVSAVYGTTLEFSDGSSQTFDHVIFASHGDQSYKLLKDPSALEAGVLSRFQYQSNQAIVHTDASFMPRTRRAWAAWNYRVESSSRGGEMHSTHYWMNKLQGVSKNQNYFVSINPPDNIAPEKIHHRIQYEHPLFTSSAISAQSRIPELHIAAGSTRRYYCGAWQRYGFHEDGIWSAHRLCATLLDRDPWEKSGSDTRSAPAPTTRKRAGE</sequence>
<dbReference type="RefSeq" id="WP_386818347.1">
    <property type="nucleotide sequence ID" value="NZ_JBHUIT010000002.1"/>
</dbReference>
<name>A0ABW5D6Q2_9BACT</name>
<dbReference type="PANTHER" id="PTHR42923:SF17">
    <property type="entry name" value="AMINE OXIDASE DOMAIN-CONTAINING PROTEIN"/>
    <property type="match status" value="1"/>
</dbReference>
<dbReference type="InterPro" id="IPR050464">
    <property type="entry name" value="Zeta_carotene_desat/Oxidored"/>
</dbReference>
<dbReference type="Gene3D" id="3.50.50.60">
    <property type="entry name" value="FAD/NAD(P)-binding domain"/>
    <property type="match status" value="1"/>
</dbReference>
<dbReference type="SUPFAM" id="SSF51905">
    <property type="entry name" value="FAD/NAD(P)-binding domain"/>
    <property type="match status" value="1"/>
</dbReference>
<dbReference type="PROSITE" id="PS51257">
    <property type="entry name" value="PROKAR_LIPOPROTEIN"/>
    <property type="match status" value="1"/>
</dbReference>
<feature type="region of interest" description="Disordered" evidence="1">
    <location>
        <begin position="422"/>
        <end position="443"/>
    </location>
</feature>
<dbReference type="Proteomes" id="UP001597375">
    <property type="component" value="Unassembled WGS sequence"/>
</dbReference>
<evidence type="ECO:0000313" key="3">
    <source>
        <dbReference type="EMBL" id="MFD2255691.1"/>
    </source>
</evidence>
<keyword evidence="4" id="KW-1185">Reference proteome</keyword>
<evidence type="ECO:0000259" key="2">
    <source>
        <dbReference type="Pfam" id="PF01593"/>
    </source>
</evidence>
<feature type="domain" description="Amine oxidase" evidence="2">
    <location>
        <begin position="14"/>
        <end position="300"/>
    </location>
</feature>
<protein>
    <submittedName>
        <fullName evidence="3">NAD(P)/FAD-dependent oxidoreductase</fullName>
    </submittedName>
</protein>
<reference evidence="4" key="1">
    <citation type="journal article" date="2019" name="Int. J. Syst. Evol. Microbiol.">
        <title>The Global Catalogue of Microorganisms (GCM) 10K type strain sequencing project: providing services to taxonomists for standard genome sequencing and annotation.</title>
        <authorList>
            <consortium name="The Broad Institute Genomics Platform"/>
            <consortium name="The Broad Institute Genome Sequencing Center for Infectious Disease"/>
            <person name="Wu L."/>
            <person name="Ma J."/>
        </authorList>
    </citation>
    <scope>NUCLEOTIDE SEQUENCE [LARGE SCALE GENOMIC DNA]</scope>
    <source>
        <strain evidence="4">CGMCC 4.7106</strain>
    </source>
</reference>
<dbReference type="Pfam" id="PF01593">
    <property type="entry name" value="Amino_oxidase"/>
    <property type="match status" value="1"/>
</dbReference>
<gene>
    <name evidence="3" type="ORF">ACFSSA_03300</name>
</gene>
<comment type="caution">
    <text evidence="3">The sequence shown here is derived from an EMBL/GenBank/DDBJ whole genome shotgun (WGS) entry which is preliminary data.</text>
</comment>
<dbReference type="EMBL" id="JBHUIT010000002">
    <property type="protein sequence ID" value="MFD2255691.1"/>
    <property type="molecule type" value="Genomic_DNA"/>
</dbReference>
<dbReference type="InterPro" id="IPR036188">
    <property type="entry name" value="FAD/NAD-bd_sf"/>
</dbReference>
<dbReference type="InterPro" id="IPR002937">
    <property type="entry name" value="Amino_oxidase"/>
</dbReference>